<proteinExistence type="inferred from homology"/>
<reference evidence="14 15" key="1">
    <citation type="journal article" date="2015" name="Genome Biol. Evol.">
        <title>Genome evolution in the primary endosymbiont of whiteflies sheds light on their divergence.</title>
        <authorList>
            <person name="Santos-Garcia D."/>
            <person name="Vargas-Chavez C."/>
            <person name="Moya A."/>
            <person name="Latorre A."/>
            <person name="Silva"/>
            <person name="F J."/>
        </authorList>
    </citation>
    <scope>NUCLEOTIDE SEQUENCE [LARGE SCALE GENOMIC DNA]</scope>
    <source>
        <strain evidence="15">AD-VLC</strain>
    </source>
</reference>
<keyword evidence="10" id="KW-0028">Amino-acid biosynthesis</keyword>
<keyword evidence="12" id="KW-0368">Histidine biosynthesis</keyword>
<comment type="pathway">
    <text evidence="3">Amino-acid biosynthesis; L-histidine biosynthesis; L-histidine from 5-phospho-alpha-D-ribose 1-diphosphate: step 3/9.</text>
</comment>
<evidence type="ECO:0000256" key="9">
    <source>
        <dbReference type="ARBA" id="ARBA00017720"/>
    </source>
</evidence>
<comment type="catalytic activity">
    <reaction evidence="1">
        <text>1-(5-phospho-beta-D-ribosyl)-5'-AMP + H2O = 1-(5-phospho-beta-D-ribosyl)-5-[(5-phospho-beta-D-ribosylamino)methylideneamino]imidazole-4-carboxamide</text>
        <dbReference type="Rhea" id="RHEA:20049"/>
        <dbReference type="ChEBI" id="CHEBI:15377"/>
        <dbReference type="ChEBI" id="CHEBI:58435"/>
        <dbReference type="ChEBI" id="CHEBI:59457"/>
        <dbReference type="EC" id="3.5.4.19"/>
    </reaction>
</comment>
<accession>A0A8D9NC92</accession>
<dbReference type="EC" id="3.5.4.19" evidence="8"/>
<dbReference type="Proteomes" id="UP000032800">
    <property type="component" value="Chromosome I"/>
</dbReference>
<dbReference type="RefSeq" id="WP_219848744.1">
    <property type="nucleotide sequence ID" value="NZ_LN649255.1"/>
</dbReference>
<dbReference type="InterPro" id="IPR002496">
    <property type="entry name" value="PRib_AMP_CycHydrolase_dom"/>
</dbReference>
<gene>
    <name evidence="14" type="primary">hisI</name>
    <name evidence="14" type="ORF">PAD_057</name>
</gene>
<evidence type="ECO:0000256" key="4">
    <source>
        <dbReference type="ARBA" id="ARBA00005204"/>
    </source>
</evidence>
<dbReference type="NCBIfam" id="NF000768">
    <property type="entry name" value="PRK00051.1"/>
    <property type="match status" value="1"/>
</dbReference>
<dbReference type="EMBL" id="LN649255">
    <property type="protein sequence ID" value="CEI58609.1"/>
    <property type="molecule type" value="Genomic_DNA"/>
</dbReference>
<feature type="domain" description="Phosphoribosyl-AMP cyclohydrolase" evidence="13">
    <location>
        <begin position="31"/>
        <end position="104"/>
    </location>
</feature>
<dbReference type="SUPFAM" id="SSF141734">
    <property type="entry name" value="HisI-like"/>
    <property type="match status" value="1"/>
</dbReference>
<dbReference type="Pfam" id="PF01502">
    <property type="entry name" value="PRA-CH"/>
    <property type="match status" value="1"/>
</dbReference>
<evidence type="ECO:0000256" key="11">
    <source>
        <dbReference type="ARBA" id="ARBA00022801"/>
    </source>
</evidence>
<name>A0A8D9NC92_9GAMM</name>
<dbReference type="GO" id="GO:0004635">
    <property type="term" value="F:phosphoribosyl-AMP cyclohydrolase activity"/>
    <property type="evidence" value="ECO:0007669"/>
    <property type="project" value="UniProtKB-EC"/>
</dbReference>
<dbReference type="GO" id="GO:0004636">
    <property type="term" value="F:phosphoribosyl-ATP diphosphatase activity"/>
    <property type="evidence" value="ECO:0007669"/>
    <property type="project" value="UniProtKB-EC"/>
</dbReference>
<comment type="catalytic activity">
    <reaction evidence="2">
        <text>1-(5-phospho-beta-D-ribosyl)-ATP + H2O = 1-(5-phospho-beta-D-ribosyl)-5'-AMP + diphosphate + H(+)</text>
        <dbReference type="Rhea" id="RHEA:22828"/>
        <dbReference type="ChEBI" id="CHEBI:15377"/>
        <dbReference type="ChEBI" id="CHEBI:15378"/>
        <dbReference type="ChEBI" id="CHEBI:33019"/>
        <dbReference type="ChEBI" id="CHEBI:59457"/>
        <dbReference type="ChEBI" id="CHEBI:73183"/>
        <dbReference type="EC" id="3.6.1.31"/>
    </reaction>
</comment>
<evidence type="ECO:0000256" key="7">
    <source>
        <dbReference type="ARBA" id="ARBA00012414"/>
    </source>
</evidence>
<evidence type="ECO:0000256" key="3">
    <source>
        <dbReference type="ARBA" id="ARBA00005169"/>
    </source>
</evidence>
<keyword evidence="11 14" id="KW-0378">Hydrolase</keyword>
<comment type="pathway">
    <text evidence="4">Amino-acid biosynthesis; L-histidine biosynthesis; L-histidine from 5-phospho-alpha-D-ribose 1-diphosphate: step 2/9.</text>
</comment>
<sequence length="127" mass="14545">MFLKSIESLNWNKEGLIPVIAQQFNSGEVLMLAWINQTILLDTKIGGYVCYWSRTRCKKWQKGETSGKIQILKEVYLDCDADTLLFKVDQYGPSCHSGRRSCFYTKLTNNKAKIVKKSILSPNLLYG</sequence>
<dbReference type="GO" id="GO:0000105">
    <property type="term" value="P:L-histidine biosynthetic process"/>
    <property type="evidence" value="ECO:0007669"/>
    <property type="project" value="UniProtKB-UniPathway"/>
</dbReference>
<dbReference type="InterPro" id="IPR038019">
    <property type="entry name" value="PRib_AMP_CycHydrolase_sf"/>
</dbReference>
<evidence type="ECO:0000256" key="1">
    <source>
        <dbReference type="ARBA" id="ARBA00000024"/>
    </source>
</evidence>
<protein>
    <recommendedName>
        <fullName evidence="9">Histidine biosynthesis bifunctional protein HisIE</fullName>
        <ecNumber evidence="8">3.5.4.19</ecNumber>
        <ecNumber evidence="7">3.6.1.31</ecNumber>
    </recommendedName>
</protein>
<dbReference type="EC" id="3.6.1.31" evidence="7"/>
<evidence type="ECO:0000256" key="6">
    <source>
        <dbReference type="ARBA" id="ARBA00008299"/>
    </source>
</evidence>
<dbReference type="KEGG" id="plc:PAD_057"/>
<evidence type="ECO:0000256" key="12">
    <source>
        <dbReference type="ARBA" id="ARBA00023102"/>
    </source>
</evidence>
<dbReference type="FunFam" id="3.10.20.810:FF:000001">
    <property type="entry name" value="Histidine biosynthesis bifunctional protein HisIE"/>
    <property type="match status" value="1"/>
</dbReference>
<organism evidence="14 15">
    <name type="scientific">Candidatus Portiera aleyrodidarum</name>
    <name type="common">primary endosymbiont of Bemisia tabaci</name>
    <dbReference type="NCBI Taxonomy" id="91844"/>
    <lineage>
        <taxon>Bacteria</taxon>
        <taxon>Pseudomonadati</taxon>
        <taxon>Pseudomonadota</taxon>
        <taxon>Gammaproteobacteria</taxon>
        <taxon>Candidatus Johnevansiales</taxon>
        <taxon>Candidatus Johnevansiaceae</taxon>
        <taxon>Candidatus Portiera</taxon>
    </lineage>
</organism>
<evidence type="ECO:0000256" key="10">
    <source>
        <dbReference type="ARBA" id="ARBA00022605"/>
    </source>
</evidence>
<evidence type="ECO:0000259" key="13">
    <source>
        <dbReference type="Pfam" id="PF01502"/>
    </source>
</evidence>
<dbReference type="PANTHER" id="PTHR42945">
    <property type="entry name" value="HISTIDINE BIOSYNTHESIS BIFUNCTIONAL PROTEIN"/>
    <property type="match status" value="1"/>
</dbReference>
<evidence type="ECO:0000256" key="5">
    <source>
        <dbReference type="ARBA" id="ARBA00007731"/>
    </source>
</evidence>
<comment type="similarity">
    <text evidence="5">In the C-terminal section; belongs to the PRA-PH family.</text>
</comment>
<dbReference type="Gene3D" id="3.10.20.810">
    <property type="entry name" value="Phosphoribosyl-AMP cyclohydrolase"/>
    <property type="match status" value="1"/>
</dbReference>
<evidence type="ECO:0000256" key="2">
    <source>
        <dbReference type="ARBA" id="ARBA00001460"/>
    </source>
</evidence>
<evidence type="ECO:0000313" key="14">
    <source>
        <dbReference type="EMBL" id="CEI58609.1"/>
    </source>
</evidence>
<evidence type="ECO:0000313" key="15">
    <source>
        <dbReference type="Proteomes" id="UP000032800"/>
    </source>
</evidence>
<dbReference type="PANTHER" id="PTHR42945:SF1">
    <property type="entry name" value="HISTIDINE BIOSYNTHESIS BIFUNCTIONAL PROTEIN HIS7"/>
    <property type="match status" value="1"/>
</dbReference>
<dbReference type="UniPathway" id="UPA00031">
    <property type="reaction ID" value="UER00008"/>
</dbReference>
<comment type="similarity">
    <text evidence="6">In the N-terminal section; belongs to the PRA-CH family.</text>
</comment>
<evidence type="ECO:0000256" key="8">
    <source>
        <dbReference type="ARBA" id="ARBA00012721"/>
    </source>
</evidence>
<dbReference type="AlphaFoldDB" id="A0A8D9NC92"/>